<evidence type="ECO:0000313" key="2">
    <source>
        <dbReference type="Proteomes" id="UP000828941"/>
    </source>
</evidence>
<evidence type="ECO:0000313" key="1">
    <source>
        <dbReference type="EMBL" id="KAI4328944.1"/>
    </source>
</evidence>
<comment type="caution">
    <text evidence="1">The sequence shown here is derived from an EMBL/GenBank/DDBJ whole genome shotgun (WGS) entry which is preliminary data.</text>
</comment>
<protein>
    <submittedName>
        <fullName evidence="1">Uncharacterized protein</fullName>
    </submittedName>
</protein>
<sequence length="88" mass="10259">MEICPACGTMLLYELPDMGRPSRFYCPTCPYVCYIESGVKIKRRQHLVRKDIEPVISPDDTKYAQTTEVIMENNEGQQERRSKLWSIT</sequence>
<organism evidence="1 2">
    <name type="scientific">Bauhinia variegata</name>
    <name type="common">Purple orchid tree</name>
    <name type="synonym">Phanera variegata</name>
    <dbReference type="NCBI Taxonomy" id="167791"/>
    <lineage>
        <taxon>Eukaryota</taxon>
        <taxon>Viridiplantae</taxon>
        <taxon>Streptophyta</taxon>
        <taxon>Embryophyta</taxon>
        <taxon>Tracheophyta</taxon>
        <taxon>Spermatophyta</taxon>
        <taxon>Magnoliopsida</taxon>
        <taxon>eudicotyledons</taxon>
        <taxon>Gunneridae</taxon>
        <taxon>Pentapetalae</taxon>
        <taxon>rosids</taxon>
        <taxon>fabids</taxon>
        <taxon>Fabales</taxon>
        <taxon>Fabaceae</taxon>
        <taxon>Cercidoideae</taxon>
        <taxon>Cercideae</taxon>
        <taxon>Bauhiniinae</taxon>
        <taxon>Bauhinia</taxon>
    </lineage>
</organism>
<gene>
    <name evidence="1" type="ORF">L6164_021256</name>
</gene>
<dbReference type="Proteomes" id="UP000828941">
    <property type="component" value="Chromosome 8"/>
</dbReference>
<dbReference type="EMBL" id="CM039433">
    <property type="protein sequence ID" value="KAI4328944.1"/>
    <property type="molecule type" value="Genomic_DNA"/>
</dbReference>
<accession>A0ACB9MZN8</accession>
<proteinExistence type="predicted"/>
<name>A0ACB9MZN8_BAUVA</name>
<reference evidence="1 2" key="1">
    <citation type="journal article" date="2022" name="DNA Res.">
        <title>Chromosomal-level genome assembly of the orchid tree Bauhinia variegata (Leguminosae; Cercidoideae) supports the allotetraploid origin hypothesis of Bauhinia.</title>
        <authorList>
            <person name="Zhong Y."/>
            <person name="Chen Y."/>
            <person name="Zheng D."/>
            <person name="Pang J."/>
            <person name="Liu Y."/>
            <person name="Luo S."/>
            <person name="Meng S."/>
            <person name="Qian L."/>
            <person name="Wei D."/>
            <person name="Dai S."/>
            <person name="Zhou R."/>
        </authorList>
    </citation>
    <scope>NUCLEOTIDE SEQUENCE [LARGE SCALE GENOMIC DNA]</scope>
    <source>
        <strain evidence="1">BV-YZ2020</strain>
    </source>
</reference>
<keyword evidence="2" id="KW-1185">Reference proteome</keyword>